<evidence type="ECO:0000256" key="7">
    <source>
        <dbReference type="ARBA" id="ARBA00022692"/>
    </source>
</evidence>
<protein>
    <recommendedName>
        <fullName evidence="3">histidine kinase</fullName>
        <ecNumber evidence="3">2.7.13.3</ecNumber>
    </recommendedName>
</protein>
<dbReference type="Proteomes" id="UP000030408">
    <property type="component" value="Unassembled WGS sequence"/>
</dbReference>
<keyword evidence="7 14" id="KW-0812">Transmembrane</keyword>
<dbReference type="GO" id="GO:0005886">
    <property type="term" value="C:plasma membrane"/>
    <property type="evidence" value="ECO:0007669"/>
    <property type="project" value="UniProtKB-SubCell"/>
</dbReference>
<dbReference type="InterPro" id="IPR005467">
    <property type="entry name" value="His_kinase_dom"/>
</dbReference>
<evidence type="ECO:0000256" key="6">
    <source>
        <dbReference type="ARBA" id="ARBA00022679"/>
    </source>
</evidence>
<dbReference type="InterPro" id="IPR036890">
    <property type="entry name" value="HATPase_C_sf"/>
</dbReference>
<dbReference type="EC" id="2.7.13.3" evidence="3"/>
<dbReference type="PROSITE" id="PS50109">
    <property type="entry name" value="HIS_KIN"/>
    <property type="match status" value="1"/>
</dbReference>
<keyword evidence="5" id="KW-0597">Phosphoprotein</keyword>
<keyword evidence="6" id="KW-0808">Transferase</keyword>
<dbReference type="InterPro" id="IPR003660">
    <property type="entry name" value="HAMP_dom"/>
</dbReference>
<dbReference type="RefSeq" id="WP_036198820.1">
    <property type="nucleotide sequence ID" value="NZ_AVCY01000012.1"/>
</dbReference>
<dbReference type="OrthoDB" id="335833at2"/>
<keyword evidence="4" id="KW-1003">Cell membrane</keyword>
<evidence type="ECO:0000256" key="8">
    <source>
        <dbReference type="ARBA" id="ARBA00022741"/>
    </source>
</evidence>
<sequence>MRIKLLFLMVLVVFALGIVSSIIIINNKAISEVDLVAVNDVVKTAEKNWGKISEDTFRNSELKLPFSIIDVTGNVIYQTMGNQFNNIDDAIKNRDQLIDLKLNNDIVGKIIIRNDEEEMMAQMKRELIVSITSIFAFLMIICTVMMGYIDRNLLKPFKQLQNFAVNVARGNLAIPLNMDRNNYFGAFTESFDLLREELGCARQREYESNRSKKELVATLSHDIKTPVASIKAVSELMLMQAKDDKVIKHVNIINSKAEQINLLVTDMFHATLEELQQLKLTITEESSKVLENMIESVNYDNEIDYEPIPECIILMDPVRLQQVIDNIISNSYKYAGTKVRIAASINDGYLELHFIDYGPGVSEGELPLLFNKYYRGKNVEGSNGSGLGLFISKYFMENMEGEIGCFNWKCGFTVVLKVKLAF</sequence>
<keyword evidence="13 14" id="KW-0472">Membrane</keyword>
<comment type="catalytic activity">
    <reaction evidence="1">
        <text>ATP + protein L-histidine = ADP + protein N-phospho-L-histidine.</text>
        <dbReference type="EC" id="2.7.13.3"/>
    </reaction>
</comment>
<dbReference type="InterPro" id="IPR003594">
    <property type="entry name" value="HATPase_dom"/>
</dbReference>
<dbReference type="eggNOG" id="COG2205">
    <property type="taxonomic scope" value="Bacteria"/>
</dbReference>
<evidence type="ECO:0000313" key="18">
    <source>
        <dbReference type="Proteomes" id="UP000030408"/>
    </source>
</evidence>
<dbReference type="GO" id="GO:0000155">
    <property type="term" value="F:phosphorelay sensor kinase activity"/>
    <property type="evidence" value="ECO:0007669"/>
    <property type="project" value="InterPro"/>
</dbReference>
<dbReference type="CDD" id="cd00082">
    <property type="entry name" value="HisKA"/>
    <property type="match status" value="1"/>
</dbReference>
<evidence type="ECO:0000313" key="17">
    <source>
        <dbReference type="EMBL" id="KGR76628.1"/>
    </source>
</evidence>
<dbReference type="SUPFAM" id="SSF55874">
    <property type="entry name" value="ATPase domain of HSP90 chaperone/DNA topoisomerase II/histidine kinase"/>
    <property type="match status" value="1"/>
</dbReference>
<comment type="subcellular location">
    <subcellularLocation>
        <location evidence="2">Cell membrane</location>
        <topology evidence="2">Multi-pass membrane protein</topology>
    </subcellularLocation>
</comment>
<evidence type="ECO:0000256" key="13">
    <source>
        <dbReference type="ARBA" id="ARBA00023136"/>
    </source>
</evidence>
<dbReference type="SMART" id="SM00387">
    <property type="entry name" value="HATPase_c"/>
    <property type="match status" value="1"/>
</dbReference>
<dbReference type="STRING" id="1384057.CD33_05555"/>
<dbReference type="Pfam" id="PF00512">
    <property type="entry name" value="HisKA"/>
    <property type="match status" value="1"/>
</dbReference>
<keyword evidence="12" id="KW-0902">Two-component regulatory system</keyword>
<reference evidence="17 18" key="1">
    <citation type="submission" date="2014-02" db="EMBL/GenBank/DDBJ databases">
        <title>Draft genome sequence of Lysinibacillus sinduriensis JCM 15800.</title>
        <authorList>
            <person name="Zhang F."/>
            <person name="Wang G."/>
            <person name="Zhang L."/>
        </authorList>
    </citation>
    <scope>NUCLEOTIDE SEQUENCE [LARGE SCALE GENOMIC DNA]</scope>
    <source>
        <strain evidence="17 18">JCM 15800</strain>
    </source>
</reference>
<evidence type="ECO:0000259" key="16">
    <source>
        <dbReference type="PROSITE" id="PS50885"/>
    </source>
</evidence>
<comment type="caution">
    <text evidence="17">The sequence shown here is derived from an EMBL/GenBank/DDBJ whole genome shotgun (WGS) entry which is preliminary data.</text>
</comment>
<dbReference type="InterPro" id="IPR050398">
    <property type="entry name" value="HssS/ArlS-like"/>
</dbReference>
<dbReference type="InterPro" id="IPR036097">
    <property type="entry name" value="HisK_dim/P_sf"/>
</dbReference>
<evidence type="ECO:0000256" key="2">
    <source>
        <dbReference type="ARBA" id="ARBA00004651"/>
    </source>
</evidence>
<evidence type="ECO:0000256" key="1">
    <source>
        <dbReference type="ARBA" id="ARBA00000085"/>
    </source>
</evidence>
<dbReference type="SMART" id="SM00388">
    <property type="entry name" value="HisKA"/>
    <property type="match status" value="1"/>
</dbReference>
<feature type="transmembrane region" description="Helical" evidence="14">
    <location>
        <begin position="127"/>
        <end position="149"/>
    </location>
</feature>
<keyword evidence="10" id="KW-0067">ATP-binding</keyword>
<dbReference type="Pfam" id="PF02518">
    <property type="entry name" value="HATPase_c"/>
    <property type="match status" value="1"/>
</dbReference>
<feature type="domain" description="Histidine kinase" evidence="15">
    <location>
        <begin position="218"/>
        <end position="422"/>
    </location>
</feature>
<evidence type="ECO:0000256" key="10">
    <source>
        <dbReference type="ARBA" id="ARBA00022840"/>
    </source>
</evidence>
<dbReference type="PROSITE" id="PS50885">
    <property type="entry name" value="HAMP"/>
    <property type="match status" value="1"/>
</dbReference>
<evidence type="ECO:0000256" key="11">
    <source>
        <dbReference type="ARBA" id="ARBA00022989"/>
    </source>
</evidence>
<keyword evidence="18" id="KW-1185">Reference proteome</keyword>
<dbReference type="Gene3D" id="3.30.565.10">
    <property type="entry name" value="Histidine kinase-like ATPase, C-terminal domain"/>
    <property type="match status" value="1"/>
</dbReference>
<evidence type="ECO:0000256" key="9">
    <source>
        <dbReference type="ARBA" id="ARBA00022777"/>
    </source>
</evidence>
<evidence type="ECO:0000259" key="15">
    <source>
        <dbReference type="PROSITE" id="PS50109"/>
    </source>
</evidence>
<dbReference type="PANTHER" id="PTHR45528:SF1">
    <property type="entry name" value="SENSOR HISTIDINE KINASE CPXA"/>
    <property type="match status" value="1"/>
</dbReference>
<accession>A0A0A3I1T9</accession>
<proteinExistence type="predicted"/>
<dbReference type="AlphaFoldDB" id="A0A0A3I1T9"/>
<feature type="domain" description="HAMP" evidence="16">
    <location>
        <begin position="151"/>
        <end position="203"/>
    </location>
</feature>
<dbReference type="EMBL" id="JPVO01000044">
    <property type="protein sequence ID" value="KGR76628.1"/>
    <property type="molecule type" value="Genomic_DNA"/>
</dbReference>
<name>A0A0A3I1T9_9BACL</name>
<keyword evidence="9 17" id="KW-0418">Kinase</keyword>
<keyword evidence="11 14" id="KW-1133">Transmembrane helix</keyword>
<dbReference type="PANTHER" id="PTHR45528">
    <property type="entry name" value="SENSOR HISTIDINE KINASE CPXA"/>
    <property type="match status" value="1"/>
</dbReference>
<dbReference type="Gene3D" id="1.10.287.130">
    <property type="match status" value="1"/>
</dbReference>
<evidence type="ECO:0000256" key="5">
    <source>
        <dbReference type="ARBA" id="ARBA00022553"/>
    </source>
</evidence>
<dbReference type="SUPFAM" id="SSF47384">
    <property type="entry name" value="Homodimeric domain of signal transducing histidine kinase"/>
    <property type="match status" value="1"/>
</dbReference>
<dbReference type="CDD" id="cd00075">
    <property type="entry name" value="HATPase"/>
    <property type="match status" value="1"/>
</dbReference>
<organism evidence="17 18">
    <name type="scientific">Ureibacillus sinduriensis BLB-1 = JCM 15800</name>
    <dbReference type="NCBI Taxonomy" id="1384057"/>
    <lineage>
        <taxon>Bacteria</taxon>
        <taxon>Bacillati</taxon>
        <taxon>Bacillota</taxon>
        <taxon>Bacilli</taxon>
        <taxon>Bacillales</taxon>
        <taxon>Caryophanaceae</taxon>
        <taxon>Ureibacillus</taxon>
    </lineage>
</organism>
<dbReference type="Gene3D" id="6.10.340.10">
    <property type="match status" value="1"/>
</dbReference>
<evidence type="ECO:0000256" key="3">
    <source>
        <dbReference type="ARBA" id="ARBA00012438"/>
    </source>
</evidence>
<dbReference type="InterPro" id="IPR004358">
    <property type="entry name" value="Sig_transdc_His_kin-like_C"/>
</dbReference>
<dbReference type="GO" id="GO:0005524">
    <property type="term" value="F:ATP binding"/>
    <property type="evidence" value="ECO:0007669"/>
    <property type="project" value="UniProtKB-KW"/>
</dbReference>
<gene>
    <name evidence="17" type="ORF">CD33_05555</name>
</gene>
<evidence type="ECO:0000256" key="14">
    <source>
        <dbReference type="SAM" id="Phobius"/>
    </source>
</evidence>
<dbReference type="PRINTS" id="PR00344">
    <property type="entry name" value="BCTRLSENSOR"/>
</dbReference>
<dbReference type="InterPro" id="IPR003661">
    <property type="entry name" value="HisK_dim/P_dom"/>
</dbReference>
<evidence type="ECO:0000256" key="12">
    <source>
        <dbReference type="ARBA" id="ARBA00023012"/>
    </source>
</evidence>
<evidence type="ECO:0000256" key="4">
    <source>
        <dbReference type="ARBA" id="ARBA00022475"/>
    </source>
</evidence>
<keyword evidence="8" id="KW-0547">Nucleotide-binding</keyword>